<evidence type="ECO:0000256" key="3">
    <source>
        <dbReference type="ARBA" id="ARBA00022679"/>
    </source>
</evidence>
<dbReference type="InterPro" id="IPR001451">
    <property type="entry name" value="Hexapep"/>
</dbReference>
<keyword evidence="2 7" id="KW-0441">Lipid A biosynthesis</keyword>
<dbReference type="OrthoDB" id="9784739at2"/>
<dbReference type="Gene3D" id="2.160.10.10">
    <property type="entry name" value="Hexapeptide repeat proteins"/>
    <property type="match status" value="1"/>
</dbReference>
<keyword evidence="4 7" id="KW-0677">Repeat</keyword>
<evidence type="ECO:0000256" key="5">
    <source>
        <dbReference type="ARBA" id="ARBA00023098"/>
    </source>
</evidence>
<sequence length="350" mass="35985">MSEPLFLRETGGLTFDEIVKLTGASMAEGGAGGRRVVNVAPLDRASPYDITFFDNKNFAAAAAATHAAVCLTRAELVGMLPARTVALVVREPFKAFVQVSRALFPESLRPLSMAPAGATKGAHIDETARLESGATAEPGAFIGAGAEIGSGTVIGANAVIGPGVRIGRDCSIGPTTVVTNALIGDRVIIHPGCKIGQDGFGYVMGGAGHLKVPQVGRVIIQDDVEIGAGTTVDRGAIRDTVIGEGTKIDNLVQVGHNVSIGRHCILVAYTGISGSATLEDFVAMGARAGAVPNVTIGEGSQIAASSNVATDVPPGSRWGGSPAKPMRQWLREIKAVERMVRQKDGAAADE</sequence>
<dbReference type="NCBIfam" id="NF002060">
    <property type="entry name" value="PRK00892.1"/>
    <property type="match status" value="1"/>
</dbReference>
<dbReference type="SUPFAM" id="SSF51161">
    <property type="entry name" value="Trimeric LpxA-like enzymes"/>
    <property type="match status" value="1"/>
</dbReference>
<comment type="caution">
    <text evidence="10">The sequence shown here is derived from an EMBL/GenBank/DDBJ whole genome shotgun (WGS) entry which is preliminary data.</text>
</comment>
<reference evidence="11" key="1">
    <citation type="submission" date="2018-08" db="EMBL/GenBank/DDBJ databases">
        <authorList>
            <person name="Kim S.-J."/>
            <person name="Jung G.-Y."/>
        </authorList>
    </citation>
    <scope>NUCLEOTIDE SEQUENCE [LARGE SCALE GENOMIC DNA]</scope>
    <source>
        <strain evidence="11">GY_H</strain>
    </source>
</reference>
<dbReference type="UniPathway" id="UPA00973"/>
<comment type="catalytic activity">
    <reaction evidence="7">
        <text>a UDP-3-O-[(3R)-3-hydroxyacyl]-alpha-D-glucosamine + a (3R)-hydroxyacyl-[ACP] = a UDP-2-N,3-O-bis[(3R)-3-hydroxyacyl]-alpha-D-glucosamine + holo-[ACP] + H(+)</text>
        <dbReference type="Rhea" id="RHEA:53836"/>
        <dbReference type="Rhea" id="RHEA-COMP:9685"/>
        <dbReference type="Rhea" id="RHEA-COMP:9945"/>
        <dbReference type="ChEBI" id="CHEBI:15378"/>
        <dbReference type="ChEBI" id="CHEBI:64479"/>
        <dbReference type="ChEBI" id="CHEBI:78827"/>
        <dbReference type="ChEBI" id="CHEBI:137740"/>
        <dbReference type="ChEBI" id="CHEBI:137748"/>
        <dbReference type="EC" id="2.3.1.191"/>
    </reaction>
</comment>
<gene>
    <name evidence="7 10" type="primary">lpxD</name>
    <name evidence="10" type="ORF">DXH78_18570</name>
</gene>
<dbReference type="InterPro" id="IPR020573">
    <property type="entry name" value="UDP_GlcNAc_AcTrfase_non-rep"/>
</dbReference>
<keyword evidence="3 7" id="KW-0808">Transferase</keyword>
<dbReference type="Pfam" id="PF04613">
    <property type="entry name" value="LpxD"/>
    <property type="match status" value="1"/>
</dbReference>
<keyword evidence="5 7" id="KW-0443">Lipid metabolism</keyword>
<name>A0A371B0Y5_9BRAD</name>
<evidence type="ECO:0000256" key="7">
    <source>
        <dbReference type="HAMAP-Rule" id="MF_00523"/>
    </source>
</evidence>
<dbReference type="InterPro" id="IPR011004">
    <property type="entry name" value="Trimer_LpxA-like_sf"/>
</dbReference>
<evidence type="ECO:0000256" key="6">
    <source>
        <dbReference type="ARBA" id="ARBA00023315"/>
    </source>
</evidence>
<dbReference type="Gene3D" id="3.40.1390.10">
    <property type="entry name" value="MurE/MurF, N-terminal domain"/>
    <property type="match status" value="1"/>
</dbReference>
<comment type="pathway">
    <text evidence="7">Bacterial outer membrane biogenesis; LPS lipid A biosynthesis.</text>
</comment>
<comment type="similarity">
    <text evidence="7">Belongs to the transferase hexapeptide repeat family. LpxD subfamily.</text>
</comment>
<evidence type="ECO:0000256" key="2">
    <source>
        <dbReference type="ARBA" id="ARBA00022556"/>
    </source>
</evidence>
<dbReference type="GO" id="GO:0103118">
    <property type="term" value="F:UDP-3-O-[(3R)-3-hydroxyacyl]-glucosamine N-acyltransferase activity"/>
    <property type="evidence" value="ECO:0007669"/>
    <property type="project" value="UniProtKB-EC"/>
</dbReference>
<protein>
    <recommendedName>
        <fullName evidence="7">UDP-3-O-acylglucosamine N-acyltransferase</fullName>
        <ecNumber evidence="7">2.3.1.191</ecNumber>
    </recommendedName>
</protein>
<keyword evidence="1 7" id="KW-0444">Lipid biosynthesis</keyword>
<dbReference type="AlphaFoldDB" id="A0A371B0Y5"/>
<feature type="active site" description="Proton acceptor" evidence="7">
    <location>
        <position position="256"/>
    </location>
</feature>
<proteinExistence type="inferred from homology"/>
<keyword evidence="11" id="KW-1185">Reference proteome</keyword>
<evidence type="ECO:0000313" key="11">
    <source>
        <dbReference type="Proteomes" id="UP000263993"/>
    </source>
</evidence>
<dbReference type="GO" id="GO:0016410">
    <property type="term" value="F:N-acyltransferase activity"/>
    <property type="evidence" value="ECO:0007669"/>
    <property type="project" value="InterPro"/>
</dbReference>
<evidence type="ECO:0000313" key="10">
    <source>
        <dbReference type="EMBL" id="RDV01236.1"/>
    </source>
</evidence>
<comment type="function">
    <text evidence="7">Catalyzes the N-acylation of UDP-3-O-acylglucosamine using 3-hydroxyacyl-ACP as the acyl donor. Is involved in the biosynthesis of lipid A, a phosphorylated glycolipid that anchors the lipopolysaccharide to the outer membrane of the cell.</text>
</comment>
<dbReference type="HAMAP" id="MF_00523">
    <property type="entry name" value="LpxD"/>
    <property type="match status" value="1"/>
</dbReference>
<dbReference type="CDD" id="cd03352">
    <property type="entry name" value="LbH_LpxD"/>
    <property type="match status" value="1"/>
</dbReference>
<dbReference type="GO" id="GO:0009245">
    <property type="term" value="P:lipid A biosynthetic process"/>
    <property type="evidence" value="ECO:0007669"/>
    <property type="project" value="UniProtKB-UniRule"/>
</dbReference>
<evidence type="ECO:0000256" key="1">
    <source>
        <dbReference type="ARBA" id="ARBA00022516"/>
    </source>
</evidence>
<accession>A0A371B0Y5</accession>
<dbReference type="Proteomes" id="UP000263993">
    <property type="component" value="Unassembled WGS sequence"/>
</dbReference>
<comment type="subunit">
    <text evidence="7">Homotrimer.</text>
</comment>
<feature type="domain" description="UDP-3-O-[3-hydroxymyristoyl] glucosamine N-acyltransferase non-repeat region" evidence="9">
    <location>
        <begin position="35"/>
        <end position="101"/>
    </location>
</feature>
<evidence type="ECO:0000256" key="4">
    <source>
        <dbReference type="ARBA" id="ARBA00022737"/>
    </source>
</evidence>
<dbReference type="RefSeq" id="WP_115518754.1">
    <property type="nucleotide sequence ID" value="NZ_QRGO01000003.1"/>
</dbReference>
<feature type="region of interest" description="Disordered" evidence="8">
    <location>
        <begin position="305"/>
        <end position="324"/>
    </location>
</feature>
<evidence type="ECO:0000259" key="9">
    <source>
        <dbReference type="Pfam" id="PF04613"/>
    </source>
</evidence>
<dbReference type="EC" id="2.3.1.191" evidence="7"/>
<dbReference type="NCBIfam" id="TIGR01853">
    <property type="entry name" value="lipid_A_lpxD"/>
    <property type="match status" value="1"/>
</dbReference>
<dbReference type="PANTHER" id="PTHR43378:SF2">
    <property type="entry name" value="UDP-3-O-ACYLGLUCOSAMINE N-ACYLTRANSFERASE 1, MITOCHONDRIAL-RELATED"/>
    <property type="match status" value="1"/>
</dbReference>
<dbReference type="GO" id="GO:0016020">
    <property type="term" value="C:membrane"/>
    <property type="evidence" value="ECO:0007669"/>
    <property type="project" value="GOC"/>
</dbReference>
<organism evidence="10 11">
    <name type="scientific">Undibacter mobilis</name>
    <dbReference type="NCBI Taxonomy" id="2292256"/>
    <lineage>
        <taxon>Bacteria</taxon>
        <taxon>Pseudomonadati</taxon>
        <taxon>Pseudomonadota</taxon>
        <taxon>Alphaproteobacteria</taxon>
        <taxon>Hyphomicrobiales</taxon>
        <taxon>Nitrobacteraceae</taxon>
        <taxon>Undibacter</taxon>
    </lineage>
</organism>
<dbReference type="Pfam" id="PF00132">
    <property type="entry name" value="Hexapep"/>
    <property type="match status" value="2"/>
</dbReference>
<evidence type="ECO:0000256" key="8">
    <source>
        <dbReference type="SAM" id="MobiDB-lite"/>
    </source>
</evidence>
<dbReference type="InterPro" id="IPR007691">
    <property type="entry name" value="LpxD"/>
</dbReference>
<dbReference type="PANTHER" id="PTHR43378">
    <property type="entry name" value="UDP-3-O-ACYLGLUCOSAMINE N-ACYLTRANSFERASE"/>
    <property type="match status" value="1"/>
</dbReference>
<dbReference type="EMBL" id="QRGO01000003">
    <property type="protein sequence ID" value="RDV01236.1"/>
    <property type="molecule type" value="Genomic_DNA"/>
</dbReference>
<keyword evidence="6 7" id="KW-0012">Acyltransferase</keyword>